<dbReference type="PROSITE" id="PS01224">
    <property type="entry name" value="ARGC"/>
    <property type="match status" value="1"/>
</dbReference>
<dbReference type="EMBL" id="GU567951">
    <property type="protein sequence ID" value="ADI21344.1"/>
    <property type="molecule type" value="Genomic_DNA"/>
</dbReference>
<reference evidence="8" key="1">
    <citation type="submission" date="2010-01" db="EMBL/GenBank/DDBJ databases">
        <title>Genome fragments of uncultured bacteria from the North Pacific subtropical Gyre.</title>
        <authorList>
            <person name="Pham V.D."/>
            <person name="Delong E.F."/>
        </authorList>
    </citation>
    <scope>NUCLEOTIDE SEQUENCE</scope>
</reference>
<dbReference type="EC" id="1.2.1.38" evidence="5"/>
<comment type="similarity">
    <text evidence="5">Belongs to the NAGSA dehydrogenase family. Type 1 subfamily.</text>
</comment>
<evidence type="ECO:0000256" key="5">
    <source>
        <dbReference type="HAMAP-Rule" id="MF_00150"/>
    </source>
</evidence>
<organism evidence="8">
    <name type="scientific">uncultured gamma proteobacterium HF0010_10D20</name>
    <dbReference type="NCBI Taxonomy" id="723561"/>
    <lineage>
        <taxon>Bacteria</taxon>
        <taxon>Pseudomonadati</taxon>
        <taxon>Pseudomonadota</taxon>
        <taxon>Gammaproteobacteria</taxon>
        <taxon>environmental samples</taxon>
    </lineage>
</organism>
<dbReference type="GO" id="GO:0005737">
    <property type="term" value="C:cytoplasm"/>
    <property type="evidence" value="ECO:0007669"/>
    <property type="project" value="UniProtKB-SubCell"/>
</dbReference>
<accession>E7C1M0</accession>
<dbReference type="Pfam" id="PF01118">
    <property type="entry name" value="Semialdhyde_dh"/>
    <property type="match status" value="1"/>
</dbReference>
<dbReference type="Gene3D" id="3.40.50.720">
    <property type="entry name" value="NAD(P)-binding Rossmann-like Domain"/>
    <property type="match status" value="1"/>
</dbReference>
<dbReference type="InterPro" id="IPR023013">
    <property type="entry name" value="AGPR_AS"/>
</dbReference>
<dbReference type="SUPFAM" id="SSF51735">
    <property type="entry name" value="NAD(P)-binding Rossmann-fold domains"/>
    <property type="match status" value="1"/>
</dbReference>
<dbReference type="CDD" id="cd17895">
    <property type="entry name" value="AGPR_1_N"/>
    <property type="match status" value="1"/>
</dbReference>
<keyword evidence="5" id="KW-0963">Cytoplasm</keyword>
<dbReference type="PANTHER" id="PTHR32338:SF10">
    <property type="entry name" value="N-ACETYL-GAMMA-GLUTAMYL-PHOSPHATE REDUCTASE, CHLOROPLASTIC-RELATED"/>
    <property type="match status" value="1"/>
</dbReference>
<dbReference type="InterPro" id="IPR000534">
    <property type="entry name" value="Semialdehyde_DH_NAD-bd"/>
</dbReference>
<feature type="active site" evidence="5 6">
    <location>
        <position position="151"/>
    </location>
</feature>
<dbReference type="PANTHER" id="PTHR32338">
    <property type="entry name" value="N-ACETYL-GAMMA-GLUTAMYL-PHOSPHATE REDUCTASE, CHLOROPLASTIC-RELATED-RELATED"/>
    <property type="match status" value="1"/>
</dbReference>
<dbReference type="GO" id="GO:0070401">
    <property type="term" value="F:NADP+ binding"/>
    <property type="evidence" value="ECO:0007669"/>
    <property type="project" value="InterPro"/>
</dbReference>
<comment type="pathway">
    <text evidence="5">Amino-acid biosynthesis; L-arginine biosynthesis; N(2)-acetyl-L-ornithine from L-glutamate: step 3/4.</text>
</comment>
<proteinExistence type="inferred from homology"/>
<keyword evidence="1 5" id="KW-0055">Arginine biosynthesis</keyword>
<evidence type="ECO:0000259" key="7">
    <source>
        <dbReference type="SMART" id="SM00859"/>
    </source>
</evidence>
<evidence type="ECO:0000256" key="6">
    <source>
        <dbReference type="PROSITE-ProRule" id="PRU10010"/>
    </source>
</evidence>
<name>E7C1M0_9GAMM</name>
<dbReference type="AlphaFoldDB" id="E7C1M0"/>
<keyword evidence="2 5" id="KW-0028">Amino-acid biosynthesis</keyword>
<protein>
    <recommendedName>
        <fullName evidence="5">N-acetyl-gamma-glutamyl-phosphate reductase</fullName>
        <shortName evidence="5">AGPR</shortName>
        <ecNumber evidence="5">1.2.1.38</ecNumber>
    </recommendedName>
    <alternativeName>
        <fullName evidence="5">N-acetyl-glutamate semialdehyde dehydrogenase</fullName>
        <shortName evidence="5">NAGSA dehydrogenase</shortName>
    </alternativeName>
</protein>
<dbReference type="Gene3D" id="3.30.360.10">
    <property type="entry name" value="Dihydrodipicolinate Reductase, domain 2"/>
    <property type="match status" value="1"/>
</dbReference>
<comment type="function">
    <text evidence="5">Catalyzes the NADPH-dependent reduction of N-acetyl-5-glutamyl phosphate to yield N-acetyl-L-glutamate 5-semialdehyde.</text>
</comment>
<evidence type="ECO:0000256" key="3">
    <source>
        <dbReference type="ARBA" id="ARBA00022857"/>
    </source>
</evidence>
<evidence type="ECO:0000313" key="8">
    <source>
        <dbReference type="EMBL" id="ADI21344.1"/>
    </source>
</evidence>
<dbReference type="Pfam" id="PF22698">
    <property type="entry name" value="Semialdhyde_dhC_1"/>
    <property type="match status" value="1"/>
</dbReference>
<comment type="subcellular location">
    <subcellularLocation>
        <location evidence="5">Cytoplasm</location>
    </subcellularLocation>
</comment>
<dbReference type="SUPFAM" id="SSF55347">
    <property type="entry name" value="Glyceraldehyde-3-phosphate dehydrogenase-like, C-terminal domain"/>
    <property type="match status" value="1"/>
</dbReference>
<keyword evidence="4 5" id="KW-0560">Oxidoreductase</keyword>
<evidence type="ECO:0000256" key="2">
    <source>
        <dbReference type="ARBA" id="ARBA00022605"/>
    </source>
</evidence>
<dbReference type="InterPro" id="IPR036291">
    <property type="entry name" value="NAD(P)-bd_dom_sf"/>
</dbReference>
<gene>
    <name evidence="5" type="primary">argC</name>
</gene>
<dbReference type="UniPathway" id="UPA00068">
    <property type="reaction ID" value="UER00108"/>
</dbReference>
<evidence type="ECO:0000256" key="4">
    <source>
        <dbReference type="ARBA" id="ARBA00023002"/>
    </source>
</evidence>
<dbReference type="SMART" id="SM00859">
    <property type="entry name" value="Semialdhyde_dh"/>
    <property type="match status" value="1"/>
</dbReference>
<dbReference type="InterPro" id="IPR050085">
    <property type="entry name" value="AGPR"/>
</dbReference>
<dbReference type="GO" id="GO:0003942">
    <property type="term" value="F:N-acetyl-gamma-glutamyl-phosphate reductase activity"/>
    <property type="evidence" value="ECO:0007669"/>
    <property type="project" value="UniProtKB-UniRule"/>
</dbReference>
<comment type="catalytic activity">
    <reaction evidence="5">
        <text>N-acetyl-L-glutamate 5-semialdehyde + phosphate + NADP(+) = N-acetyl-L-glutamyl 5-phosphate + NADPH + H(+)</text>
        <dbReference type="Rhea" id="RHEA:21588"/>
        <dbReference type="ChEBI" id="CHEBI:15378"/>
        <dbReference type="ChEBI" id="CHEBI:29123"/>
        <dbReference type="ChEBI" id="CHEBI:43474"/>
        <dbReference type="ChEBI" id="CHEBI:57783"/>
        <dbReference type="ChEBI" id="CHEBI:57936"/>
        <dbReference type="ChEBI" id="CHEBI:58349"/>
        <dbReference type="EC" id="1.2.1.38"/>
    </reaction>
</comment>
<sequence length="338" mass="37985">MKKIKIAIAGVTGYSGRELKKILDAHEHVEIVSVYASSSIGERLEESSSVKKKDEALIISDIDKASFSNIDAIFFCTPHGFSMQYVSKILSAGVKIIDLSADYRFNDADRWKKNYDTDHKDPINLKESIYGLPELFRDDIKISHLVAVPGCYPTASLLSLMPIMSQLKSNDIIIDAKSGYSGAGKAKSEGGLAESMKDNFKVYSPDFHRHEDEIKYYADKIMDQKFNVSFVPHLLPHFRGEYITAYVEPEDINKDFQKIYEDYYVDEKLVKVLKKGTVPEIINITGMPTCEIAISAKKSSNKLIINAALDNLLKGAASQAVQCFNLMHDIDEFHSLKY</sequence>
<dbReference type="HAMAP" id="MF_00150">
    <property type="entry name" value="ArgC_type1"/>
    <property type="match status" value="1"/>
</dbReference>
<evidence type="ECO:0000256" key="1">
    <source>
        <dbReference type="ARBA" id="ARBA00022571"/>
    </source>
</evidence>
<keyword evidence="3 5" id="KW-0521">NADP</keyword>
<dbReference type="GO" id="GO:0006526">
    <property type="term" value="P:L-arginine biosynthetic process"/>
    <property type="evidence" value="ECO:0007669"/>
    <property type="project" value="UniProtKB-UniRule"/>
</dbReference>
<dbReference type="InterPro" id="IPR000706">
    <property type="entry name" value="AGPR_type-1"/>
</dbReference>
<dbReference type="GO" id="GO:0051287">
    <property type="term" value="F:NAD binding"/>
    <property type="evidence" value="ECO:0007669"/>
    <property type="project" value="InterPro"/>
</dbReference>
<feature type="domain" description="Semialdehyde dehydrogenase NAD-binding" evidence="7">
    <location>
        <begin position="5"/>
        <end position="143"/>
    </location>
</feature>
<dbReference type="NCBIfam" id="TIGR01850">
    <property type="entry name" value="argC"/>
    <property type="match status" value="1"/>
</dbReference>
<dbReference type="InterPro" id="IPR058924">
    <property type="entry name" value="AGPR_dimerisation_dom"/>
</dbReference>
<dbReference type="CDD" id="cd23934">
    <property type="entry name" value="AGPR_1_C"/>
    <property type="match status" value="1"/>
</dbReference>